<dbReference type="GO" id="GO:0003677">
    <property type="term" value="F:DNA binding"/>
    <property type="evidence" value="ECO:0007669"/>
    <property type="project" value="UniProtKB-KW"/>
</dbReference>
<keyword evidence="2" id="KW-0238">DNA-binding</keyword>
<dbReference type="GeneID" id="17091098"/>
<dbReference type="Gramene" id="EME32527">
    <property type="protein sequence ID" value="EME32527"/>
    <property type="gene ID" value="Gasu_03020"/>
</dbReference>
<name>M2XQL7_GALSU</name>
<evidence type="ECO:0000313" key="6">
    <source>
        <dbReference type="EMBL" id="EME32527.1"/>
    </source>
</evidence>
<evidence type="ECO:0000313" key="7">
    <source>
        <dbReference type="Proteomes" id="UP000030680"/>
    </source>
</evidence>
<keyword evidence="4" id="KW-0539">Nucleus</keyword>
<dbReference type="KEGG" id="gsl:Gasu_03020"/>
<dbReference type="PROSITE" id="PS51519">
    <property type="entry name" value="RWP_RK"/>
    <property type="match status" value="1"/>
</dbReference>
<gene>
    <name evidence="6" type="ORF">Gasu_03020</name>
</gene>
<dbReference type="AlphaFoldDB" id="M2XQL7"/>
<reference evidence="7" key="1">
    <citation type="journal article" date="2013" name="Science">
        <title>Gene transfer from bacteria and archaea facilitated evolution of an extremophilic eukaryote.</title>
        <authorList>
            <person name="Schonknecht G."/>
            <person name="Chen W.H."/>
            <person name="Ternes C.M."/>
            <person name="Barbier G.G."/>
            <person name="Shrestha R.P."/>
            <person name="Stanke M."/>
            <person name="Brautigam A."/>
            <person name="Baker B.J."/>
            <person name="Banfield J.F."/>
            <person name="Garavito R.M."/>
            <person name="Carr K."/>
            <person name="Wilkerson C."/>
            <person name="Rensing S.A."/>
            <person name="Gagneul D."/>
            <person name="Dickenson N.E."/>
            <person name="Oesterhelt C."/>
            <person name="Lercher M.J."/>
            <person name="Weber A.P."/>
        </authorList>
    </citation>
    <scope>NUCLEOTIDE SEQUENCE [LARGE SCALE GENOMIC DNA]</scope>
    <source>
        <strain evidence="7">074W</strain>
    </source>
</reference>
<dbReference type="OrthoDB" id="10382933at2759"/>
<dbReference type="EMBL" id="KB454485">
    <property type="protein sequence ID" value="EME32527.1"/>
    <property type="molecule type" value="Genomic_DNA"/>
</dbReference>
<sequence length="255" mass="29954">MTKRKPHSLPLSLLKPYFRKPIHIASKELSVSCSLLRNSLKSYGIQKWPYRYFQRLDRAIAFLKNMEIEQRKHKNEMGVNVKRINGIRRMTEVFIQKREELEYHPELLSIREQEELETTPQKIEFLISNSLEASVEDASSDSKSTQRKTEGGKCHAFNTGSKYYTLDFENFENFQTFNPDKDISSYISRVESKKDECNLNFQKQQRMEDPCRTFAEFLIKLGEEGIRNLQPSTILDLAKTYYSESLRLEGVNCQI</sequence>
<dbReference type="Pfam" id="PF02042">
    <property type="entry name" value="RWP-RK"/>
    <property type="match status" value="1"/>
</dbReference>
<organism evidence="6 7">
    <name type="scientific">Galdieria sulphuraria</name>
    <name type="common">Red alga</name>
    <dbReference type="NCBI Taxonomy" id="130081"/>
    <lineage>
        <taxon>Eukaryota</taxon>
        <taxon>Rhodophyta</taxon>
        <taxon>Bangiophyceae</taxon>
        <taxon>Galdieriales</taxon>
        <taxon>Galdieriaceae</taxon>
        <taxon>Galdieria</taxon>
    </lineage>
</organism>
<accession>M2XQL7</accession>
<evidence type="ECO:0000259" key="5">
    <source>
        <dbReference type="PROSITE" id="PS51519"/>
    </source>
</evidence>
<keyword evidence="1" id="KW-0805">Transcription regulation</keyword>
<keyword evidence="3" id="KW-0804">Transcription</keyword>
<dbReference type="RefSeq" id="XP_005709047.1">
    <property type="nucleotide sequence ID" value="XM_005708990.1"/>
</dbReference>
<evidence type="ECO:0000256" key="3">
    <source>
        <dbReference type="ARBA" id="ARBA00023163"/>
    </source>
</evidence>
<keyword evidence="7" id="KW-1185">Reference proteome</keyword>
<feature type="domain" description="RWP-RK" evidence="5">
    <location>
        <begin position="1"/>
        <end position="77"/>
    </location>
</feature>
<proteinExistence type="predicted"/>
<evidence type="ECO:0000256" key="4">
    <source>
        <dbReference type="ARBA" id="ARBA00023242"/>
    </source>
</evidence>
<evidence type="ECO:0000256" key="2">
    <source>
        <dbReference type="ARBA" id="ARBA00023125"/>
    </source>
</evidence>
<evidence type="ECO:0000256" key="1">
    <source>
        <dbReference type="ARBA" id="ARBA00023015"/>
    </source>
</evidence>
<protein>
    <recommendedName>
        <fullName evidence="5">RWP-RK domain-containing protein</fullName>
    </recommendedName>
</protein>
<dbReference type="Proteomes" id="UP000030680">
    <property type="component" value="Unassembled WGS sequence"/>
</dbReference>
<dbReference type="InterPro" id="IPR003035">
    <property type="entry name" value="RWP-RK_dom"/>
</dbReference>